<sequence length="187" mass="19970">MRRLFSLALFISAAALHWACATAQAPGTPRPAADAQSATCPKHEAATARVEFQHASFDGQTLSGRLLLGTSSGSLCLDQRLIESHTLTVERVLDCASGQSLPFLVVDVRTPPRREEDVLLLGPGQWYGRDVSVPLFPQAATGQTGPECVDVELSVHALDAANIAKPRLRVTRAAAPEREPSPTKPTP</sequence>
<dbReference type="HOGENOM" id="CLU_1445386_0_0_7"/>
<reference evidence="3" key="2">
    <citation type="submission" date="2012-03" db="EMBL/GenBank/DDBJ databases">
        <title>Genome sequence of the fruiting myxobacterium Corallococcus coralloides DSM 2259.</title>
        <authorList>
            <person name="Huntley S."/>
            <person name="Zhang Y."/>
            <person name="Treuner-Lange A."/>
            <person name="Sensen C.W."/>
            <person name="Sogaard-Andersen L."/>
        </authorList>
    </citation>
    <scope>NUCLEOTIDE SEQUENCE [LARGE SCALE GENOMIC DNA]</scope>
    <source>
        <strain evidence="3">ATCC 25202 / DSM 2259 / NBRC 100086 / M2</strain>
    </source>
</reference>
<gene>
    <name evidence="2" type="ordered locus">COCOR_01218</name>
</gene>
<accession>H8MQN3</accession>
<dbReference type="STRING" id="1144275.COCOR_01218"/>
<evidence type="ECO:0000256" key="1">
    <source>
        <dbReference type="SAM" id="SignalP"/>
    </source>
</evidence>
<name>H8MQN3_CORCM</name>
<evidence type="ECO:0008006" key="4">
    <source>
        <dbReference type="Google" id="ProtNLM"/>
    </source>
</evidence>
<evidence type="ECO:0000313" key="3">
    <source>
        <dbReference type="Proteomes" id="UP000007587"/>
    </source>
</evidence>
<organism evidence="2 3">
    <name type="scientific">Corallococcus coralloides (strain ATCC 25202 / DSM 2259 / NBRC 100086 / M2)</name>
    <name type="common">Myxococcus coralloides</name>
    <dbReference type="NCBI Taxonomy" id="1144275"/>
    <lineage>
        <taxon>Bacteria</taxon>
        <taxon>Pseudomonadati</taxon>
        <taxon>Myxococcota</taxon>
        <taxon>Myxococcia</taxon>
        <taxon>Myxococcales</taxon>
        <taxon>Cystobacterineae</taxon>
        <taxon>Myxococcaceae</taxon>
        <taxon>Corallococcus</taxon>
    </lineage>
</organism>
<dbReference type="AlphaFoldDB" id="H8MQN3"/>
<dbReference type="eggNOG" id="ENOG50326Y4">
    <property type="taxonomic scope" value="Bacteria"/>
</dbReference>
<feature type="chain" id="PRO_5003615122" description="Lipoprotein" evidence="1">
    <location>
        <begin position="24"/>
        <end position="187"/>
    </location>
</feature>
<feature type="signal peptide" evidence="1">
    <location>
        <begin position="1"/>
        <end position="23"/>
    </location>
</feature>
<protein>
    <recommendedName>
        <fullName evidence="4">Lipoprotein</fullName>
    </recommendedName>
</protein>
<dbReference type="InParanoid" id="H8MQN3"/>
<reference evidence="2 3" key="1">
    <citation type="journal article" date="2012" name="J. Bacteriol.">
        <title>Complete Genome Sequence of the Fruiting Myxobacterium Corallococcus coralloides DSM 2259.</title>
        <authorList>
            <person name="Huntley S."/>
            <person name="Zhang Y."/>
            <person name="Treuner-Lange A."/>
            <person name="Kneip S."/>
            <person name="Sensen C.W."/>
            <person name="Sogaard-Andersen L."/>
        </authorList>
    </citation>
    <scope>NUCLEOTIDE SEQUENCE [LARGE SCALE GENOMIC DNA]</scope>
    <source>
        <strain evidence="3">ATCC 25202 / DSM 2259 / NBRC 100086 / M2</strain>
    </source>
</reference>
<keyword evidence="1" id="KW-0732">Signal</keyword>
<keyword evidence="3" id="KW-1185">Reference proteome</keyword>
<evidence type="ECO:0000313" key="2">
    <source>
        <dbReference type="EMBL" id="AFE03941.1"/>
    </source>
</evidence>
<proteinExistence type="predicted"/>
<dbReference type="EMBL" id="CP003389">
    <property type="protein sequence ID" value="AFE03941.1"/>
    <property type="molecule type" value="Genomic_DNA"/>
</dbReference>
<dbReference type="KEGG" id="ccx:COCOR_01218"/>
<dbReference type="Proteomes" id="UP000007587">
    <property type="component" value="Chromosome"/>
</dbReference>